<organism evidence="6 7">
    <name type="scientific">Streptomyces shaanxiensis</name>
    <dbReference type="NCBI Taxonomy" id="653357"/>
    <lineage>
        <taxon>Bacteria</taxon>
        <taxon>Bacillati</taxon>
        <taxon>Actinomycetota</taxon>
        <taxon>Actinomycetes</taxon>
        <taxon>Kitasatosporales</taxon>
        <taxon>Streptomycetaceae</taxon>
        <taxon>Streptomyces</taxon>
    </lineage>
</organism>
<dbReference type="RefSeq" id="WP_345014373.1">
    <property type="nucleotide sequence ID" value="NZ_BAAAZY010000010.1"/>
</dbReference>
<evidence type="ECO:0000256" key="4">
    <source>
        <dbReference type="ARBA" id="ARBA00023002"/>
    </source>
</evidence>
<protein>
    <submittedName>
        <fullName evidence="6">FAD-dependent oxidoreductase</fullName>
    </submittedName>
</protein>
<proteinExistence type="predicted"/>
<dbReference type="Proteomes" id="UP001499984">
    <property type="component" value="Unassembled WGS sequence"/>
</dbReference>
<evidence type="ECO:0000313" key="6">
    <source>
        <dbReference type="EMBL" id="GAA4061785.1"/>
    </source>
</evidence>
<dbReference type="SUPFAM" id="SSF54373">
    <property type="entry name" value="FAD-linked reductases, C-terminal domain"/>
    <property type="match status" value="1"/>
</dbReference>
<comment type="caution">
    <text evidence="6">The sequence shown here is derived from an EMBL/GenBank/DDBJ whole genome shotgun (WGS) entry which is preliminary data.</text>
</comment>
<keyword evidence="4" id="KW-0560">Oxidoreductase</keyword>
<dbReference type="EMBL" id="BAAAZY010000010">
    <property type="protein sequence ID" value="GAA4061785.1"/>
    <property type="molecule type" value="Genomic_DNA"/>
</dbReference>
<evidence type="ECO:0000256" key="1">
    <source>
        <dbReference type="ARBA" id="ARBA00001974"/>
    </source>
</evidence>
<evidence type="ECO:0000256" key="3">
    <source>
        <dbReference type="ARBA" id="ARBA00022827"/>
    </source>
</evidence>
<sequence>MDAKLAVIGLGSIGSMALWQASRLSDSVVGFEAATPAHGRSAVGGDTRLFRMIYLGRAEYYPIIERSRSLWAELEAETGQQDILTPTGGLSIGTANGSYINSLLEATRITGAEHYVLSREELAERYPQHNLRPDDCAVYDPHGGVLRTDRAVSAAVAAAQANGATVLQNTPVDSITETDHGVVVTSGDRTWTFEKVIVASGGWSRRLMPDHLKAVTETHRIVLTWFIAQDGTQFSPENFPAFSRWYEDRSMYGAPAVDGVTVKASVDGPLDGRARATPDPDSVPRELTREEIEKATEIVTEFFPGLIPTIARADAFPDLFTQDRHPLIGWLDQNSSIYCATGFSGKGFKMATGYGHIAAHEALGKQTIEGLDFVRPGRFRTR</sequence>
<dbReference type="Gene3D" id="3.50.50.60">
    <property type="entry name" value="FAD/NAD(P)-binding domain"/>
    <property type="match status" value="1"/>
</dbReference>
<comment type="cofactor">
    <cofactor evidence="1">
        <name>FAD</name>
        <dbReference type="ChEBI" id="CHEBI:57692"/>
    </cofactor>
</comment>
<dbReference type="InterPro" id="IPR036188">
    <property type="entry name" value="FAD/NAD-bd_sf"/>
</dbReference>
<keyword evidence="3" id="KW-0274">FAD</keyword>
<dbReference type="NCBIfam" id="NF008425">
    <property type="entry name" value="PRK11259.1"/>
    <property type="match status" value="1"/>
</dbReference>
<dbReference type="PANTHER" id="PTHR10961">
    <property type="entry name" value="PEROXISOMAL SARCOSINE OXIDASE"/>
    <property type="match status" value="1"/>
</dbReference>
<gene>
    <name evidence="6" type="ORF">GCM10022233_39320</name>
</gene>
<evidence type="ECO:0000313" key="7">
    <source>
        <dbReference type="Proteomes" id="UP001499984"/>
    </source>
</evidence>
<dbReference type="InterPro" id="IPR006076">
    <property type="entry name" value="FAD-dep_OxRdtase"/>
</dbReference>
<keyword evidence="7" id="KW-1185">Reference proteome</keyword>
<accession>A0ABP7V8E1</accession>
<reference evidence="7" key="1">
    <citation type="journal article" date="2019" name="Int. J. Syst. Evol. Microbiol.">
        <title>The Global Catalogue of Microorganisms (GCM) 10K type strain sequencing project: providing services to taxonomists for standard genome sequencing and annotation.</title>
        <authorList>
            <consortium name="The Broad Institute Genomics Platform"/>
            <consortium name="The Broad Institute Genome Sequencing Center for Infectious Disease"/>
            <person name="Wu L."/>
            <person name="Ma J."/>
        </authorList>
    </citation>
    <scope>NUCLEOTIDE SEQUENCE [LARGE SCALE GENOMIC DNA]</scope>
    <source>
        <strain evidence="7">JCM 16925</strain>
    </source>
</reference>
<dbReference type="InterPro" id="IPR045170">
    <property type="entry name" value="MTOX"/>
</dbReference>
<dbReference type="Gene3D" id="3.30.9.10">
    <property type="entry name" value="D-Amino Acid Oxidase, subunit A, domain 2"/>
    <property type="match status" value="1"/>
</dbReference>
<dbReference type="Pfam" id="PF01266">
    <property type="entry name" value="DAO"/>
    <property type="match status" value="1"/>
</dbReference>
<dbReference type="PANTHER" id="PTHR10961:SF7">
    <property type="entry name" value="FAD DEPENDENT OXIDOREDUCTASE DOMAIN-CONTAINING PROTEIN"/>
    <property type="match status" value="1"/>
</dbReference>
<feature type="domain" description="FAD dependent oxidoreductase" evidence="5">
    <location>
        <begin position="5"/>
        <end position="360"/>
    </location>
</feature>
<name>A0ABP7V8E1_9ACTN</name>
<evidence type="ECO:0000259" key="5">
    <source>
        <dbReference type="Pfam" id="PF01266"/>
    </source>
</evidence>
<keyword evidence="2" id="KW-0285">Flavoprotein</keyword>
<dbReference type="SUPFAM" id="SSF51905">
    <property type="entry name" value="FAD/NAD(P)-binding domain"/>
    <property type="match status" value="1"/>
</dbReference>
<evidence type="ECO:0000256" key="2">
    <source>
        <dbReference type="ARBA" id="ARBA00022630"/>
    </source>
</evidence>